<dbReference type="Proteomes" id="UP000516514">
    <property type="component" value="Chromosome"/>
</dbReference>
<evidence type="ECO:0000259" key="8">
    <source>
        <dbReference type="Pfam" id="PF03918"/>
    </source>
</evidence>
<feature type="chain" id="PRO_5033098440" description="Cytochrome c-type biogenesis protein" evidence="7">
    <location>
        <begin position="20"/>
        <end position="125"/>
    </location>
</feature>
<dbReference type="EMBL" id="CP061738">
    <property type="protein sequence ID" value="QOD38090.1"/>
    <property type="molecule type" value="Genomic_DNA"/>
</dbReference>
<evidence type="ECO:0000256" key="7">
    <source>
        <dbReference type="RuleBase" id="RU364112"/>
    </source>
</evidence>
<dbReference type="Pfam" id="PF03918">
    <property type="entry name" value="CcmH"/>
    <property type="match status" value="1"/>
</dbReference>
<dbReference type="PANTHER" id="PTHR47870:SF1">
    <property type="entry name" value="CYTOCHROME C-TYPE BIOGENESIS PROTEIN CCMH"/>
    <property type="match status" value="1"/>
</dbReference>
<dbReference type="Gene3D" id="1.10.8.640">
    <property type="entry name" value="Cytochrome C biogenesis protein"/>
    <property type="match status" value="1"/>
</dbReference>
<keyword evidence="7" id="KW-0472">Membrane</keyword>
<evidence type="ECO:0000256" key="2">
    <source>
        <dbReference type="ARBA" id="ARBA00022617"/>
    </source>
</evidence>
<dbReference type="AlphaFoldDB" id="A0A7L7YLG0"/>
<dbReference type="InterPro" id="IPR005616">
    <property type="entry name" value="CcmH/CycL/Ccl2/NrfF_N"/>
</dbReference>
<sequence length="125" mass="14167">MRIVISLLFILTFHLSINAFTLDDKLGDTSMEKRAANLFKIIKCPICSGESLSESGSQIAYDMRKAIREKINDGYTDKEIISELKSSYGDSIIVSPPVKFSTYILWFVPLTTLLIGFFLIQKYTQ</sequence>
<evidence type="ECO:0000256" key="5">
    <source>
        <dbReference type="ARBA" id="ARBA00022748"/>
    </source>
</evidence>
<feature type="signal peptide" evidence="7">
    <location>
        <begin position="1"/>
        <end position="19"/>
    </location>
</feature>
<evidence type="ECO:0000313" key="10">
    <source>
        <dbReference type="Proteomes" id="UP000516514"/>
    </source>
</evidence>
<evidence type="ECO:0000313" key="9">
    <source>
        <dbReference type="EMBL" id="QOD38090.1"/>
    </source>
</evidence>
<dbReference type="PANTHER" id="PTHR47870">
    <property type="entry name" value="CYTOCHROME C-TYPE BIOGENESIS PROTEIN CCMH"/>
    <property type="match status" value="1"/>
</dbReference>
<organism evidence="9 10">
    <name type="scientific">Candidatus Wolbachia massiliensis</name>
    <dbReference type="NCBI Taxonomy" id="1845000"/>
    <lineage>
        <taxon>Bacteria</taxon>
        <taxon>Pseudomonadati</taxon>
        <taxon>Pseudomonadota</taxon>
        <taxon>Alphaproteobacteria</taxon>
        <taxon>Rickettsiales</taxon>
        <taxon>Anaplasmataceae</taxon>
        <taxon>Wolbachieae</taxon>
        <taxon>Wolbachia</taxon>
    </lineage>
</organism>
<evidence type="ECO:0000256" key="3">
    <source>
        <dbReference type="ARBA" id="ARBA00022723"/>
    </source>
</evidence>
<keyword evidence="7" id="KW-1133">Transmembrane helix</keyword>
<comment type="similarity">
    <text evidence="1 7">Belongs to the CcmH/CycL/Ccl2/NrfF family.</text>
</comment>
<keyword evidence="5" id="KW-0201">Cytochrome c-type biogenesis</keyword>
<proteinExistence type="inferred from homology"/>
<keyword evidence="3 7" id="KW-0479">Metal-binding</keyword>
<gene>
    <name evidence="9" type="ORF">ID128_04700</name>
</gene>
<dbReference type="GO" id="GO:0005886">
    <property type="term" value="C:plasma membrane"/>
    <property type="evidence" value="ECO:0007669"/>
    <property type="project" value="TreeGrafter"/>
</dbReference>
<comment type="function">
    <text evidence="7">Possible subunit of a heme lyase.</text>
</comment>
<keyword evidence="6 7" id="KW-0408">Iron</keyword>
<dbReference type="InterPro" id="IPR038297">
    <property type="entry name" value="CcmH/CycL/NrfF/Ccl2_sf"/>
</dbReference>
<keyword evidence="4 7" id="KW-0732">Signal</keyword>
<evidence type="ECO:0000256" key="6">
    <source>
        <dbReference type="ARBA" id="ARBA00023004"/>
    </source>
</evidence>
<keyword evidence="2 7" id="KW-0349">Heme</keyword>
<feature type="transmembrane region" description="Helical" evidence="7">
    <location>
        <begin position="103"/>
        <end position="120"/>
    </location>
</feature>
<dbReference type="GO" id="GO:0046872">
    <property type="term" value="F:metal ion binding"/>
    <property type="evidence" value="ECO:0007669"/>
    <property type="project" value="UniProtKB-KW"/>
</dbReference>
<evidence type="ECO:0000256" key="4">
    <source>
        <dbReference type="ARBA" id="ARBA00022729"/>
    </source>
</evidence>
<keyword evidence="7" id="KW-0812">Transmembrane</keyword>
<reference evidence="9 10" key="1">
    <citation type="submission" date="2020-09" db="EMBL/GenBank/DDBJ databases">
        <title>An Earliest Endosymbiont, Wolbachia massiliensis sp. nov., Strain PL13 From the Bed Bug (Cimex hemipterius), Type strain of a New supergroup T.</title>
        <authorList>
            <person name="Laidoudi Y."/>
            <person name="Levasseur A."/>
            <person name="Medkour H."/>
            <person name="Maaloum M."/>
            <person name="BenKhedher M."/>
            <person name="Sambou M."/>
            <person name="Bassene H."/>
            <person name="Davoust B."/>
            <person name="Fenollar F."/>
            <person name="Raoult D."/>
            <person name="Mediannikov O."/>
        </authorList>
    </citation>
    <scope>NUCLEOTIDE SEQUENCE [LARGE SCALE GENOMIC DNA]</scope>
    <source>
        <strain evidence="9 10">PL13</strain>
    </source>
</reference>
<feature type="domain" description="CcmH/CycL/Ccl2/NrfF N-terminal" evidence="8">
    <location>
        <begin position="8"/>
        <end position="121"/>
    </location>
</feature>
<dbReference type="RefSeq" id="WP_191110910.1">
    <property type="nucleotide sequence ID" value="NZ_CP061738.1"/>
</dbReference>
<dbReference type="InterPro" id="IPR051263">
    <property type="entry name" value="C-type_cytochrome_biogenesis"/>
</dbReference>
<dbReference type="GO" id="GO:0017004">
    <property type="term" value="P:cytochrome complex assembly"/>
    <property type="evidence" value="ECO:0007669"/>
    <property type="project" value="UniProtKB-KW"/>
</dbReference>
<accession>A0A7L7YLG0</accession>
<evidence type="ECO:0000256" key="1">
    <source>
        <dbReference type="ARBA" id="ARBA00010342"/>
    </source>
</evidence>
<dbReference type="KEGG" id="wms:ID128_04700"/>
<name>A0A7L7YLG0_9RICK</name>
<dbReference type="CDD" id="cd16378">
    <property type="entry name" value="CcmH_N"/>
    <property type="match status" value="1"/>
</dbReference>
<keyword evidence="10" id="KW-1185">Reference proteome</keyword>
<protein>
    <recommendedName>
        <fullName evidence="7">Cytochrome c-type biogenesis protein</fullName>
    </recommendedName>
</protein>